<feature type="transmembrane region" description="Helical" evidence="9">
    <location>
        <begin position="132"/>
        <end position="153"/>
    </location>
</feature>
<sequence length="462" mass="50836">MEGIKAISLLFFLICHAAAQMQCGSDAAAASLVQRVVRVEKSYESQKSVFSDDPTASTLPLGAEITENSTLWDQFWFSVTPSADSVKVYDDSQLPRFWQLALPTLWAVAIGSAPLFCRLMDGKKITQSEQNLAAIMWVTLFGGIFMFTNIILFNSSHWSSPRVLTGIECIYFMATCLSTVGYGDIYPARNRGKVFVGLYIVGSLFVLSYLLSQAISHLIDNIRAFEEELQADIMPSPRNSVHHALRKKVKQPSLKPVFCGAQIFAFFAGTWVVFMHFVPGEDRSWLDSIYSSLITMSSVGFGAVTPLTQAGMAFASVWMILGTASLANLVGAFGTWLNELQICERLSQELESRDLQAEALQKLGSLCYQDEVSECEFALACLWSQNLINEDTIHTLQHAWKEVLPHDAAGDGRVPFAVIKQSLQTYVAENKQSESPRGRRNSNVQVGRAALGSLHSGVGGGL</sequence>
<keyword evidence="5 8" id="KW-0406">Ion transport</keyword>
<protein>
    <recommendedName>
        <fullName evidence="11">Potassium channel domain-containing protein</fullName>
    </recommendedName>
</protein>
<proteinExistence type="inferred from homology"/>
<feature type="signal peptide" evidence="10">
    <location>
        <begin position="1"/>
        <end position="19"/>
    </location>
</feature>
<gene>
    <name evidence="12" type="ORF">PGLA1383_LOCUS14739</name>
</gene>
<comment type="caution">
    <text evidence="12">The sequence shown here is derived from an EMBL/GenBank/DDBJ whole genome shotgun (WGS) entry which is preliminary data.</text>
</comment>
<feature type="transmembrane region" description="Helical" evidence="9">
    <location>
        <begin position="97"/>
        <end position="120"/>
    </location>
</feature>
<keyword evidence="10" id="KW-0732">Signal</keyword>
<dbReference type="Gene3D" id="1.10.287.70">
    <property type="match status" value="2"/>
</dbReference>
<evidence type="ECO:0000256" key="1">
    <source>
        <dbReference type="ARBA" id="ARBA00004141"/>
    </source>
</evidence>
<dbReference type="GO" id="GO:0005886">
    <property type="term" value="C:plasma membrane"/>
    <property type="evidence" value="ECO:0007669"/>
    <property type="project" value="TreeGrafter"/>
</dbReference>
<dbReference type="Pfam" id="PF07885">
    <property type="entry name" value="Ion_trans_2"/>
    <property type="match status" value="2"/>
</dbReference>
<feature type="chain" id="PRO_5032382674" description="Potassium channel domain-containing protein" evidence="10">
    <location>
        <begin position="20"/>
        <end position="462"/>
    </location>
</feature>
<dbReference type="PANTHER" id="PTHR11003">
    <property type="entry name" value="POTASSIUM CHANNEL, SUBFAMILY K"/>
    <property type="match status" value="1"/>
</dbReference>
<organism evidence="12 13">
    <name type="scientific">Polarella glacialis</name>
    <name type="common">Dinoflagellate</name>
    <dbReference type="NCBI Taxonomy" id="89957"/>
    <lineage>
        <taxon>Eukaryota</taxon>
        <taxon>Sar</taxon>
        <taxon>Alveolata</taxon>
        <taxon>Dinophyceae</taxon>
        <taxon>Suessiales</taxon>
        <taxon>Suessiaceae</taxon>
        <taxon>Polarella</taxon>
    </lineage>
</organism>
<dbReference type="OrthoDB" id="415460at2759"/>
<keyword evidence="13" id="KW-1185">Reference proteome</keyword>
<keyword evidence="7 8" id="KW-0407">Ion channel</keyword>
<feature type="transmembrane region" description="Helical" evidence="9">
    <location>
        <begin position="315"/>
        <end position="337"/>
    </location>
</feature>
<evidence type="ECO:0000256" key="10">
    <source>
        <dbReference type="SAM" id="SignalP"/>
    </source>
</evidence>
<dbReference type="InterPro" id="IPR003280">
    <property type="entry name" value="2pore_dom_K_chnl"/>
</dbReference>
<feature type="domain" description="Potassium channel" evidence="11">
    <location>
        <begin position="146"/>
        <end position="215"/>
    </location>
</feature>
<dbReference type="SUPFAM" id="SSF81324">
    <property type="entry name" value="Voltage-gated potassium channels"/>
    <property type="match status" value="2"/>
</dbReference>
<evidence type="ECO:0000256" key="9">
    <source>
        <dbReference type="SAM" id="Phobius"/>
    </source>
</evidence>
<comment type="similarity">
    <text evidence="8">Belongs to the two pore domain potassium channel (TC 1.A.1.8) family.</text>
</comment>
<reference evidence="12" key="1">
    <citation type="submission" date="2021-02" db="EMBL/GenBank/DDBJ databases">
        <authorList>
            <person name="Dougan E. K."/>
            <person name="Rhodes N."/>
            <person name="Thang M."/>
            <person name="Chan C."/>
        </authorList>
    </citation>
    <scope>NUCLEOTIDE SEQUENCE</scope>
</reference>
<keyword evidence="2 8" id="KW-0813">Transport</keyword>
<feature type="transmembrane region" description="Helical" evidence="9">
    <location>
        <begin position="289"/>
        <end position="308"/>
    </location>
</feature>
<evidence type="ECO:0000313" key="13">
    <source>
        <dbReference type="Proteomes" id="UP000654075"/>
    </source>
</evidence>
<evidence type="ECO:0000256" key="5">
    <source>
        <dbReference type="ARBA" id="ARBA00023065"/>
    </source>
</evidence>
<dbReference type="GO" id="GO:0030322">
    <property type="term" value="P:stabilization of membrane potential"/>
    <property type="evidence" value="ECO:0007669"/>
    <property type="project" value="TreeGrafter"/>
</dbReference>
<evidence type="ECO:0000313" key="12">
    <source>
        <dbReference type="EMBL" id="CAE8596273.1"/>
    </source>
</evidence>
<evidence type="ECO:0000259" key="11">
    <source>
        <dbReference type="Pfam" id="PF07885"/>
    </source>
</evidence>
<feature type="transmembrane region" description="Helical" evidence="9">
    <location>
        <begin position="256"/>
        <end position="277"/>
    </location>
</feature>
<keyword evidence="6 9" id="KW-0472">Membrane</keyword>
<evidence type="ECO:0000256" key="2">
    <source>
        <dbReference type="ARBA" id="ARBA00022448"/>
    </source>
</evidence>
<feature type="domain" description="Potassium channel" evidence="11">
    <location>
        <begin position="266"/>
        <end position="337"/>
    </location>
</feature>
<keyword evidence="4 9" id="KW-1133">Transmembrane helix</keyword>
<evidence type="ECO:0000256" key="7">
    <source>
        <dbReference type="ARBA" id="ARBA00023303"/>
    </source>
</evidence>
<accession>A0A813E7N9</accession>
<keyword evidence="3 8" id="KW-0812">Transmembrane</keyword>
<dbReference type="EMBL" id="CAJNNV010008456">
    <property type="protein sequence ID" value="CAE8596273.1"/>
    <property type="molecule type" value="Genomic_DNA"/>
</dbReference>
<evidence type="ECO:0000256" key="6">
    <source>
        <dbReference type="ARBA" id="ARBA00023136"/>
    </source>
</evidence>
<evidence type="ECO:0000256" key="4">
    <source>
        <dbReference type="ARBA" id="ARBA00022989"/>
    </source>
</evidence>
<comment type="subcellular location">
    <subcellularLocation>
        <location evidence="1">Membrane</location>
        <topology evidence="1">Multi-pass membrane protein</topology>
    </subcellularLocation>
</comment>
<dbReference type="PANTHER" id="PTHR11003:SF291">
    <property type="entry name" value="IP11374P"/>
    <property type="match status" value="1"/>
</dbReference>
<dbReference type="GO" id="GO:0022841">
    <property type="term" value="F:potassium ion leak channel activity"/>
    <property type="evidence" value="ECO:0007669"/>
    <property type="project" value="TreeGrafter"/>
</dbReference>
<dbReference type="AlphaFoldDB" id="A0A813E7N9"/>
<evidence type="ECO:0000256" key="8">
    <source>
        <dbReference type="RuleBase" id="RU003857"/>
    </source>
</evidence>
<dbReference type="PRINTS" id="PR01333">
    <property type="entry name" value="2POREKCHANEL"/>
</dbReference>
<feature type="transmembrane region" description="Helical" evidence="9">
    <location>
        <begin position="194"/>
        <end position="211"/>
    </location>
</feature>
<name>A0A813E7N9_POLGL</name>
<dbReference type="GO" id="GO:0015271">
    <property type="term" value="F:outward rectifier potassium channel activity"/>
    <property type="evidence" value="ECO:0007669"/>
    <property type="project" value="TreeGrafter"/>
</dbReference>
<dbReference type="Proteomes" id="UP000654075">
    <property type="component" value="Unassembled WGS sequence"/>
</dbReference>
<evidence type="ECO:0000256" key="3">
    <source>
        <dbReference type="ARBA" id="ARBA00022692"/>
    </source>
</evidence>
<dbReference type="InterPro" id="IPR013099">
    <property type="entry name" value="K_chnl_dom"/>
</dbReference>